<sequence>MRNKLFFALLAIGLVFTLFGNRADAQSAKKVFVDAGHGGSDSGATGNGLREKDLTLKIAQKINQNLLNNYVVQTKMTRTSDVYISLNQRTNMANSWGANLFLSVHINAAGGSGYEDYIHDKNATSEDIKVQNEVNKEISKVLEEYGKNNRGKKKANFHVLRESKMASILLEILFIDNESDAALLKNEEFLNDISEAISTGVANALALPEKGNVGGGTSNENNSNTEEITVSKATGTYIVTSDSLNVRTGDGTNYPTIGTLKKNEEINVTGVTPKKWYQFTYKGKTGYVSGAYLKAKPASEPAPPTNQIKVSKASGTFIVTADSLNVRSGDSTKYNSLGSLKKNEQVTVTGKTSNNWYQIKFKGKTGFVNGAYLKAKPASKPTSTTNQIKVAKASGTFIVTANSLNVRSGNTAAYSSLGSLKKNQQVTVTGKTSNNWYQIKFKGKTGFVNGAYLKAKPASKPTSTTNQIKVAKASGTFIVTANSLNVRSGNTAAYSSLGSLKKNQQVSVTGKTSNNWYQIKFKGKTGFVNGAYLKAKPASKPTSTTNQIKVAKASGTFIVTANSLNVRSGNTAAYSSLGSLKKNQQVSVTGKTSNNWYQIKFKGKTGFVNGAYLKAKPASKPAPQTNQIKVSKASGTYKVTASTLNVRSGNTASHSKIGSLTRGNKVKVTGKTSNGWYRINFKGKIGFVSGQYLIR</sequence>
<dbReference type="SMART" id="SM00646">
    <property type="entry name" value="Ami_3"/>
    <property type="match status" value="1"/>
</dbReference>
<evidence type="ECO:0000259" key="4">
    <source>
        <dbReference type="PROSITE" id="PS51781"/>
    </source>
</evidence>
<feature type="signal peptide" evidence="3">
    <location>
        <begin position="1"/>
        <end position="25"/>
    </location>
</feature>
<keyword evidence="6" id="KW-1185">Reference proteome</keyword>
<gene>
    <name evidence="5" type="ORF">J6TS1_26950</name>
</gene>
<keyword evidence="1" id="KW-0378">Hydrolase</keyword>
<evidence type="ECO:0000313" key="6">
    <source>
        <dbReference type="Proteomes" id="UP000680670"/>
    </source>
</evidence>
<feature type="domain" description="SH3b" evidence="4">
    <location>
        <begin position="234"/>
        <end position="297"/>
    </location>
</feature>
<dbReference type="Gene3D" id="3.40.630.40">
    <property type="entry name" value="Zn-dependent exopeptidases"/>
    <property type="match status" value="1"/>
</dbReference>
<dbReference type="Gene3D" id="2.30.30.40">
    <property type="entry name" value="SH3 Domains"/>
    <property type="match status" value="6"/>
</dbReference>
<feature type="domain" description="SH3b" evidence="4">
    <location>
        <begin position="634"/>
        <end position="695"/>
    </location>
</feature>
<name>A0ABQ4KZ34_SIMTE</name>
<dbReference type="SUPFAM" id="SSF50044">
    <property type="entry name" value="SH3-domain"/>
    <property type="match status" value="4"/>
</dbReference>
<dbReference type="PANTHER" id="PTHR34408:SF1">
    <property type="entry name" value="GLYCOSYL HYDROLASE FAMILY 19 DOMAIN-CONTAINING PROTEIN HI_1415"/>
    <property type="match status" value="1"/>
</dbReference>
<feature type="domain" description="SH3b" evidence="4">
    <location>
        <begin position="394"/>
        <end position="457"/>
    </location>
</feature>
<dbReference type="PANTHER" id="PTHR34408">
    <property type="entry name" value="FAMILY PROTEIN, PUTATIVE-RELATED"/>
    <property type="match status" value="1"/>
</dbReference>
<feature type="domain" description="SH3b" evidence="4">
    <location>
        <begin position="474"/>
        <end position="537"/>
    </location>
</feature>
<dbReference type="EMBL" id="BORJ01000006">
    <property type="protein sequence ID" value="GIN96825.1"/>
    <property type="molecule type" value="Genomic_DNA"/>
</dbReference>
<dbReference type="InterPro" id="IPR052354">
    <property type="entry name" value="Cell_Wall_Dynamics_Protein"/>
</dbReference>
<dbReference type="Proteomes" id="UP000680670">
    <property type="component" value="Unassembled WGS sequence"/>
</dbReference>
<dbReference type="RefSeq" id="WP_212948207.1">
    <property type="nucleotide sequence ID" value="NZ_BORI01000004.1"/>
</dbReference>
<organism evidence="5 6">
    <name type="scientific">Siminovitchia terrae</name>
    <name type="common">Bacillus terrae</name>
    <dbReference type="NCBI Taxonomy" id="1914933"/>
    <lineage>
        <taxon>Bacteria</taxon>
        <taxon>Bacillati</taxon>
        <taxon>Bacillota</taxon>
        <taxon>Bacilli</taxon>
        <taxon>Bacillales</taxon>
        <taxon>Bacillaceae</taxon>
        <taxon>Siminovitchia</taxon>
    </lineage>
</organism>
<feature type="chain" id="PRO_5047205362" description="SH3b domain-containing protein" evidence="3">
    <location>
        <begin position="26"/>
        <end position="695"/>
    </location>
</feature>
<dbReference type="InterPro" id="IPR003646">
    <property type="entry name" value="SH3-like_bac-type"/>
</dbReference>
<comment type="caution">
    <text evidence="5">The sequence shown here is derived from an EMBL/GenBank/DDBJ whole genome shotgun (WGS) entry which is preliminary data.</text>
</comment>
<feature type="domain" description="SH3b" evidence="4">
    <location>
        <begin position="554"/>
        <end position="617"/>
    </location>
</feature>
<dbReference type="SUPFAM" id="SSF53187">
    <property type="entry name" value="Zn-dependent exopeptidases"/>
    <property type="match status" value="1"/>
</dbReference>
<keyword evidence="3" id="KW-0732">Signal</keyword>
<proteinExistence type="predicted"/>
<dbReference type="SMART" id="SM00287">
    <property type="entry name" value="SH3b"/>
    <property type="match status" value="6"/>
</dbReference>
<protein>
    <recommendedName>
        <fullName evidence="4">SH3b domain-containing protein</fullName>
    </recommendedName>
</protein>
<dbReference type="InterPro" id="IPR036028">
    <property type="entry name" value="SH3-like_dom_sf"/>
</dbReference>
<evidence type="ECO:0000313" key="5">
    <source>
        <dbReference type="EMBL" id="GIN96825.1"/>
    </source>
</evidence>
<evidence type="ECO:0000256" key="3">
    <source>
        <dbReference type="SAM" id="SignalP"/>
    </source>
</evidence>
<dbReference type="Pfam" id="PF01520">
    <property type="entry name" value="Amidase_3"/>
    <property type="match status" value="1"/>
</dbReference>
<accession>A0ABQ4KZ34</accession>
<dbReference type="InterPro" id="IPR002508">
    <property type="entry name" value="MurNAc-LAA_cat"/>
</dbReference>
<feature type="domain" description="SH3b" evidence="4">
    <location>
        <begin position="314"/>
        <end position="377"/>
    </location>
</feature>
<reference evidence="5 6" key="1">
    <citation type="submission" date="2021-03" db="EMBL/GenBank/DDBJ databases">
        <title>Antimicrobial resistance genes in bacteria isolated from Japanese honey, and their potential for conferring macrolide and lincosamide resistance in the American foulbrood pathogen Paenibacillus larvae.</title>
        <authorList>
            <person name="Okamoto M."/>
            <person name="Kumagai M."/>
            <person name="Kanamori H."/>
            <person name="Takamatsu D."/>
        </authorList>
    </citation>
    <scope>NUCLEOTIDE SEQUENCE [LARGE SCALE GENOMIC DNA]</scope>
    <source>
        <strain evidence="5 6">J6TS1</strain>
    </source>
</reference>
<evidence type="ECO:0000256" key="2">
    <source>
        <dbReference type="ARBA" id="ARBA00023316"/>
    </source>
</evidence>
<keyword evidence="2" id="KW-0961">Cell wall biogenesis/degradation</keyword>
<dbReference type="Pfam" id="PF08239">
    <property type="entry name" value="SH3_3"/>
    <property type="match status" value="6"/>
</dbReference>
<dbReference type="CDD" id="cd02696">
    <property type="entry name" value="MurNAc-LAA"/>
    <property type="match status" value="1"/>
</dbReference>
<dbReference type="PROSITE" id="PS51781">
    <property type="entry name" value="SH3B"/>
    <property type="match status" value="6"/>
</dbReference>
<evidence type="ECO:0000256" key="1">
    <source>
        <dbReference type="ARBA" id="ARBA00022801"/>
    </source>
</evidence>